<evidence type="ECO:0000313" key="1">
    <source>
        <dbReference type="EMBL" id="KAI3676040.1"/>
    </source>
</evidence>
<accession>A0ACB8Y192</accession>
<evidence type="ECO:0000313" key="2">
    <source>
        <dbReference type="Proteomes" id="UP001056120"/>
    </source>
</evidence>
<reference evidence="1 2" key="2">
    <citation type="journal article" date="2022" name="Mol. Ecol. Resour.">
        <title>The genomes of chicory, endive, great burdock and yacon provide insights into Asteraceae paleo-polyploidization history and plant inulin production.</title>
        <authorList>
            <person name="Fan W."/>
            <person name="Wang S."/>
            <person name="Wang H."/>
            <person name="Wang A."/>
            <person name="Jiang F."/>
            <person name="Liu H."/>
            <person name="Zhao H."/>
            <person name="Xu D."/>
            <person name="Zhang Y."/>
        </authorList>
    </citation>
    <scope>NUCLEOTIDE SEQUENCE [LARGE SCALE GENOMIC DNA]</scope>
    <source>
        <strain evidence="2">cv. Yunnan</strain>
        <tissue evidence="1">Leaves</tissue>
    </source>
</reference>
<comment type="caution">
    <text evidence="1">The sequence shown here is derived from an EMBL/GenBank/DDBJ whole genome shotgun (WGS) entry which is preliminary data.</text>
</comment>
<dbReference type="Proteomes" id="UP001056120">
    <property type="component" value="Linkage Group LG29"/>
</dbReference>
<protein>
    <submittedName>
        <fullName evidence="1">Uncharacterized protein</fullName>
    </submittedName>
</protein>
<organism evidence="1 2">
    <name type="scientific">Smallanthus sonchifolius</name>
    <dbReference type="NCBI Taxonomy" id="185202"/>
    <lineage>
        <taxon>Eukaryota</taxon>
        <taxon>Viridiplantae</taxon>
        <taxon>Streptophyta</taxon>
        <taxon>Embryophyta</taxon>
        <taxon>Tracheophyta</taxon>
        <taxon>Spermatophyta</taxon>
        <taxon>Magnoliopsida</taxon>
        <taxon>eudicotyledons</taxon>
        <taxon>Gunneridae</taxon>
        <taxon>Pentapetalae</taxon>
        <taxon>asterids</taxon>
        <taxon>campanulids</taxon>
        <taxon>Asterales</taxon>
        <taxon>Asteraceae</taxon>
        <taxon>Asteroideae</taxon>
        <taxon>Heliantheae alliance</taxon>
        <taxon>Millerieae</taxon>
        <taxon>Smallanthus</taxon>
    </lineage>
</organism>
<sequence>MESSNACNLQIYDFRNVLSLMRRKVLYCGELGEFNLNSMREGIKLQLKEVGVLNDISGDQIEKMEKKQIDMIIGKNEVNAYDPIKNLNDMKISLIYIEWNVLNLMRRNVLYRGELGEFNLNSTREGIKLPLKEVGVLNDISGDQIEKMEKKQIDMIIGKNEVNAYDSTKKLNDMKISLIYIEWYMNTRKPKGGYYDLYGDWWYKD</sequence>
<reference evidence="2" key="1">
    <citation type="journal article" date="2022" name="Mol. Ecol. Resour.">
        <title>The genomes of chicory, endive, great burdock and yacon provide insights into Asteraceae palaeo-polyploidization history and plant inulin production.</title>
        <authorList>
            <person name="Fan W."/>
            <person name="Wang S."/>
            <person name="Wang H."/>
            <person name="Wang A."/>
            <person name="Jiang F."/>
            <person name="Liu H."/>
            <person name="Zhao H."/>
            <person name="Xu D."/>
            <person name="Zhang Y."/>
        </authorList>
    </citation>
    <scope>NUCLEOTIDE SEQUENCE [LARGE SCALE GENOMIC DNA]</scope>
    <source>
        <strain evidence="2">cv. Yunnan</strain>
    </source>
</reference>
<gene>
    <name evidence="1" type="ORF">L1987_85636</name>
</gene>
<keyword evidence="2" id="KW-1185">Reference proteome</keyword>
<dbReference type="EMBL" id="CM042046">
    <property type="protein sequence ID" value="KAI3676040.1"/>
    <property type="molecule type" value="Genomic_DNA"/>
</dbReference>
<proteinExistence type="predicted"/>
<name>A0ACB8Y192_9ASTR</name>